<feature type="chain" id="PRO_5023132874" description="Secreted protein" evidence="2">
    <location>
        <begin position="22"/>
        <end position="83"/>
    </location>
</feature>
<dbReference type="EMBL" id="VSWC01000053">
    <property type="protein sequence ID" value="KAA1101649.1"/>
    <property type="molecule type" value="Genomic_DNA"/>
</dbReference>
<evidence type="ECO:0008006" key="5">
    <source>
        <dbReference type="Google" id="ProtNLM"/>
    </source>
</evidence>
<evidence type="ECO:0000313" key="4">
    <source>
        <dbReference type="Proteomes" id="UP000324748"/>
    </source>
</evidence>
<evidence type="ECO:0000256" key="1">
    <source>
        <dbReference type="SAM" id="MobiDB-lite"/>
    </source>
</evidence>
<dbReference type="AlphaFoldDB" id="A0A5B0PNW0"/>
<keyword evidence="2" id="KW-0732">Signal</keyword>
<protein>
    <recommendedName>
        <fullName evidence="5">Secreted protein</fullName>
    </recommendedName>
</protein>
<gene>
    <name evidence="3" type="ORF">PGT21_026883</name>
</gene>
<comment type="caution">
    <text evidence="3">The sequence shown here is derived from an EMBL/GenBank/DDBJ whole genome shotgun (WGS) entry which is preliminary data.</text>
</comment>
<evidence type="ECO:0000256" key="2">
    <source>
        <dbReference type="SAM" id="SignalP"/>
    </source>
</evidence>
<reference evidence="3 4" key="1">
    <citation type="submission" date="2019-05" db="EMBL/GenBank/DDBJ databases">
        <title>Emergence of the Ug99 lineage of the wheat stem rust pathogen through somatic hybridization.</title>
        <authorList>
            <person name="Li F."/>
            <person name="Upadhyaya N.M."/>
            <person name="Sperschneider J."/>
            <person name="Matny O."/>
            <person name="Nguyen-Phuc H."/>
            <person name="Mago R."/>
            <person name="Raley C."/>
            <person name="Miller M.E."/>
            <person name="Silverstein K.A.T."/>
            <person name="Henningsen E."/>
            <person name="Hirsch C.D."/>
            <person name="Visser B."/>
            <person name="Pretorius Z.A."/>
            <person name="Steffenson B.J."/>
            <person name="Schwessinger B."/>
            <person name="Dodds P.N."/>
            <person name="Figueroa M."/>
        </authorList>
    </citation>
    <scope>NUCLEOTIDE SEQUENCE [LARGE SCALE GENOMIC DNA]</scope>
    <source>
        <strain evidence="3">21-0</strain>
    </source>
</reference>
<sequence length="83" mass="9208">MKSMSIFFIVCVLACYSPGNARVIHSLDRAASRRSTGPSRRVHSYVRKPSRRLGEHTQEHPNPTDYMGFGAAREGDDGGHTYG</sequence>
<dbReference type="Proteomes" id="UP000324748">
    <property type="component" value="Unassembled WGS sequence"/>
</dbReference>
<dbReference type="OrthoDB" id="10274303at2759"/>
<organism evidence="3 4">
    <name type="scientific">Puccinia graminis f. sp. tritici</name>
    <dbReference type="NCBI Taxonomy" id="56615"/>
    <lineage>
        <taxon>Eukaryota</taxon>
        <taxon>Fungi</taxon>
        <taxon>Dikarya</taxon>
        <taxon>Basidiomycota</taxon>
        <taxon>Pucciniomycotina</taxon>
        <taxon>Pucciniomycetes</taxon>
        <taxon>Pucciniales</taxon>
        <taxon>Pucciniaceae</taxon>
        <taxon>Puccinia</taxon>
    </lineage>
</organism>
<accession>A0A5B0PNW0</accession>
<keyword evidence="4" id="KW-1185">Reference proteome</keyword>
<feature type="region of interest" description="Disordered" evidence="1">
    <location>
        <begin position="33"/>
        <end position="83"/>
    </location>
</feature>
<evidence type="ECO:0000313" key="3">
    <source>
        <dbReference type="EMBL" id="KAA1101649.1"/>
    </source>
</evidence>
<feature type="compositionally biased region" description="Basic residues" evidence="1">
    <location>
        <begin position="40"/>
        <end position="51"/>
    </location>
</feature>
<name>A0A5B0PNW0_PUCGR</name>
<feature type="compositionally biased region" description="Basic and acidic residues" evidence="1">
    <location>
        <begin position="73"/>
        <end position="83"/>
    </location>
</feature>
<feature type="signal peptide" evidence="2">
    <location>
        <begin position="1"/>
        <end position="21"/>
    </location>
</feature>
<proteinExistence type="predicted"/>